<dbReference type="Proteomes" id="UP000775547">
    <property type="component" value="Unassembled WGS sequence"/>
</dbReference>
<sequence length="321" mass="35298">MTTTPLMISTGERENIIQGATNPLKARYLKSAFSPDEKDGRKFDRIRNALGRRPGLNKKSQQSILPIFQIALPPGPTDPIDRPPPAMPNHIPRYPSVLERGYTQRRPTPPPLEGYPDLSRIPSVTDSTDSASSAAAPLRRKVAVPPQALMVPTPGRQLPALSALRIGAKSAGLHPPKSPSQRRSWFSKHPFKHPFIPVRNVDNTLRFPPGSPLRSANYQPSRQHLEARLSEAKTPRIDSPRSGSLSARPVQTKFARRRPAPLDEDPGSSKQVRFMDALSSGLEGPRTPVQNGSRTAVPRHSSRHPLGSSRFLPVPPTTSYI</sequence>
<organism evidence="2 3">
    <name type="scientific">Asterophora parasitica</name>
    <dbReference type="NCBI Taxonomy" id="117018"/>
    <lineage>
        <taxon>Eukaryota</taxon>
        <taxon>Fungi</taxon>
        <taxon>Dikarya</taxon>
        <taxon>Basidiomycota</taxon>
        <taxon>Agaricomycotina</taxon>
        <taxon>Agaricomycetes</taxon>
        <taxon>Agaricomycetidae</taxon>
        <taxon>Agaricales</taxon>
        <taxon>Tricholomatineae</taxon>
        <taxon>Lyophyllaceae</taxon>
        <taxon>Asterophora</taxon>
    </lineage>
</organism>
<feature type="region of interest" description="Disordered" evidence="1">
    <location>
        <begin position="103"/>
        <end position="139"/>
    </location>
</feature>
<dbReference type="OrthoDB" id="2962799at2759"/>
<gene>
    <name evidence="2" type="ORF">DXG03_003502</name>
</gene>
<reference evidence="2" key="2">
    <citation type="submission" date="2021-10" db="EMBL/GenBank/DDBJ databases">
        <title>Phylogenomics reveals ancestral predisposition of the termite-cultivated fungus Termitomyces towards a domesticated lifestyle.</title>
        <authorList>
            <person name="Auxier B."/>
            <person name="Grum-Grzhimaylo A."/>
            <person name="Cardenas M.E."/>
            <person name="Lodge J.D."/>
            <person name="Laessoe T."/>
            <person name="Pedersen O."/>
            <person name="Smith M.E."/>
            <person name="Kuyper T.W."/>
            <person name="Franco-Molano E.A."/>
            <person name="Baroni T.J."/>
            <person name="Aanen D.K."/>
        </authorList>
    </citation>
    <scope>NUCLEOTIDE SEQUENCE</scope>
    <source>
        <strain evidence="2">AP01</strain>
        <tissue evidence="2">Mycelium</tissue>
    </source>
</reference>
<feature type="compositionally biased region" description="Low complexity" evidence="1">
    <location>
        <begin position="125"/>
        <end position="136"/>
    </location>
</feature>
<keyword evidence="3" id="KW-1185">Reference proteome</keyword>
<dbReference type="EMBL" id="JABCKV010000021">
    <property type="protein sequence ID" value="KAG5646452.1"/>
    <property type="molecule type" value="Genomic_DNA"/>
</dbReference>
<protein>
    <submittedName>
        <fullName evidence="2">Uncharacterized protein</fullName>
    </submittedName>
</protein>
<name>A0A9P7GGA4_9AGAR</name>
<evidence type="ECO:0000313" key="3">
    <source>
        <dbReference type="Proteomes" id="UP000775547"/>
    </source>
</evidence>
<comment type="caution">
    <text evidence="2">The sequence shown here is derived from an EMBL/GenBank/DDBJ whole genome shotgun (WGS) entry which is preliminary data.</text>
</comment>
<accession>A0A9P7GGA4</accession>
<feature type="region of interest" description="Disordered" evidence="1">
    <location>
        <begin position="207"/>
        <end position="321"/>
    </location>
</feature>
<feature type="compositionally biased region" description="Basic and acidic residues" evidence="1">
    <location>
        <begin position="223"/>
        <end position="239"/>
    </location>
</feature>
<reference evidence="2" key="1">
    <citation type="submission" date="2020-07" db="EMBL/GenBank/DDBJ databases">
        <authorList>
            <person name="Nieuwenhuis M."/>
            <person name="Van De Peppel L.J.J."/>
        </authorList>
    </citation>
    <scope>NUCLEOTIDE SEQUENCE</scope>
    <source>
        <strain evidence="2">AP01</strain>
        <tissue evidence="2">Mycelium</tissue>
    </source>
</reference>
<dbReference type="AlphaFoldDB" id="A0A9P7GGA4"/>
<evidence type="ECO:0000256" key="1">
    <source>
        <dbReference type="SAM" id="MobiDB-lite"/>
    </source>
</evidence>
<evidence type="ECO:0000313" key="2">
    <source>
        <dbReference type="EMBL" id="KAG5646452.1"/>
    </source>
</evidence>
<proteinExistence type="predicted"/>